<dbReference type="EMBL" id="JBHLTL010000006">
    <property type="protein sequence ID" value="MFC0590202.1"/>
    <property type="molecule type" value="Genomic_DNA"/>
</dbReference>
<dbReference type="InterPro" id="IPR011206">
    <property type="entry name" value="Citrate_lyase_beta/mcl1/mcl2"/>
</dbReference>
<feature type="domain" description="HpcH/HpaI aldolase/citrate lyase" evidence="5">
    <location>
        <begin position="4"/>
        <end position="235"/>
    </location>
</feature>
<dbReference type="Pfam" id="PF03328">
    <property type="entry name" value="HpcH_HpaI"/>
    <property type="match status" value="1"/>
</dbReference>
<comment type="cofactor">
    <cofactor evidence="1">
        <name>Mg(2+)</name>
        <dbReference type="ChEBI" id="CHEBI:18420"/>
    </cofactor>
</comment>
<dbReference type="SUPFAM" id="SSF51621">
    <property type="entry name" value="Phosphoenolpyruvate/pyruvate domain"/>
    <property type="match status" value="1"/>
</dbReference>
<organism evidence="6 7">
    <name type="scientific">Novosphingobium aquiterrae</name>
    <dbReference type="NCBI Taxonomy" id="624388"/>
    <lineage>
        <taxon>Bacteria</taxon>
        <taxon>Pseudomonadati</taxon>
        <taxon>Pseudomonadota</taxon>
        <taxon>Alphaproteobacteria</taxon>
        <taxon>Sphingomonadales</taxon>
        <taxon>Sphingomonadaceae</taxon>
        <taxon>Novosphingobium</taxon>
    </lineage>
</organism>
<evidence type="ECO:0000256" key="1">
    <source>
        <dbReference type="ARBA" id="ARBA00001946"/>
    </source>
</evidence>
<dbReference type="PANTHER" id="PTHR32308:SF0">
    <property type="entry name" value="HPCH_HPAI ALDOLASE_CITRATE LYASE DOMAIN-CONTAINING PROTEIN"/>
    <property type="match status" value="1"/>
</dbReference>
<dbReference type="GO" id="GO:0016829">
    <property type="term" value="F:lyase activity"/>
    <property type="evidence" value="ECO:0007669"/>
    <property type="project" value="UniProtKB-KW"/>
</dbReference>
<dbReference type="PANTHER" id="PTHR32308">
    <property type="entry name" value="LYASE BETA SUBUNIT, PUTATIVE (AFU_ORTHOLOGUE AFUA_4G13030)-RELATED"/>
    <property type="match status" value="1"/>
</dbReference>
<dbReference type="InterPro" id="IPR005000">
    <property type="entry name" value="Aldolase/citrate-lyase_domain"/>
</dbReference>
<keyword evidence="4" id="KW-0460">Magnesium</keyword>
<dbReference type="Gene3D" id="3.20.20.60">
    <property type="entry name" value="Phosphoenolpyruvate-binding domains"/>
    <property type="match status" value="1"/>
</dbReference>
<evidence type="ECO:0000313" key="6">
    <source>
        <dbReference type="EMBL" id="MFC0590202.1"/>
    </source>
</evidence>
<evidence type="ECO:0000256" key="3">
    <source>
        <dbReference type="ARBA" id="ARBA00022723"/>
    </source>
</evidence>
<reference evidence="6 7" key="1">
    <citation type="submission" date="2024-09" db="EMBL/GenBank/DDBJ databases">
        <authorList>
            <person name="Sun Q."/>
            <person name="Mori K."/>
        </authorList>
    </citation>
    <scope>NUCLEOTIDE SEQUENCE [LARGE SCALE GENOMIC DNA]</scope>
    <source>
        <strain evidence="6 7">NCAIM B.02537</strain>
    </source>
</reference>
<comment type="caution">
    <text evidence="6">The sequence shown here is derived from an EMBL/GenBank/DDBJ whole genome shotgun (WGS) entry which is preliminary data.</text>
</comment>
<evidence type="ECO:0000313" key="7">
    <source>
        <dbReference type="Proteomes" id="UP001589943"/>
    </source>
</evidence>
<sequence length="294" mass="31289">MALRSWLFVPGDSEKKLDKAPGAGADVLIIDLEDSVVPDNKPRARDMARGWLQNHRQQVTGGKRTGRWVRINALDTPYWRDDLIAVMPGAPDGIMLPKAAGPESVQQVAAELYELEGRNGVPTGSTKILPLVSETAAAALTIPAYATASLPRLGGLTWGAEDLSAALGASRKRDAAGQWTDTFRFVRSQTLLTAHARGVVAIDTLHADFADAKGLKLAAETARADGFTGMLAIHPAQVEVINKAFSPSQAELDEAQAIVDAFAADPSAGALQIAGKMIDRPHLMLAQRILGMTQ</sequence>
<keyword evidence="7" id="KW-1185">Reference proteome</keyword>
<dbReference type="InterPro" id="IPR040442">
    <property type="entry name" value="Pyrv_kinase-like_dom_sf"/>
</dbReference>
<gene>
    <name evidence="6" type="ORF">ACFFF7_12325</name>
</gene>
<dbReference type="PIRSF" id="PIRSF015582">
    <property type="entry name" value="Cit_lyase_B"/>
    <property type="match status" value="1"/>
</dbReference>
<dbReference type="InterPro" id="IPR015813">
    <property type="entry name" value="Pyrv/PenolPyrv_kinase-like_dom"/>
</dbReference>
<dbReference type="Proteomes" id="UP001589943">
    <property type="component" value="Unassembled WGS sequence"/>
</dbReference>
<proteinExistence type="inferred from homology"/>
<dbReference type="RefSeq" id="WP_379481648.1">
    <property type="nucleotide sequence ID" value="NZ_JBHLTL010000006.1"/>
</dbReference>
<evidence type="ECO:0000259" key="5">
    <source>
        <dbReference type="Pfam" id="PF03328"/>
    </source>
</evidence>
<evidence type="ECO:0000256" key="2">
    <source>
        <dbReference type="ARBA" id="ARBA00005568"/>
    </source>
</evidence>
<name>A0ABV6PLE3_9SPHN</name>
<keyword evidence="3" id="KW-0479">Metal-binding</keyword>
<evidence type="ECO:0000256" key="4">
    <source>
        <dbReference type="ARBA" id="ARBA00022842"/>
    </source>
</evidence>
<comment type="similarity">
    <text evidence="2">Belongs to the HpcH/HpaI aldolase family.</text>
</comment>
<accession>A0ABV6PLE3</accession>
<keyword evidence="6" id="KW-0456">Lyase</keyword>
<protein>
    <submittedName>
        <fullName evidence="6">HpcH/HpaI aldolase/citrate lyase family protein</fullName>
    </submittedName>
</protein>